<reference evidence="2" key="1">
    <citation type="journal article" date="2014" name="Int. J. Syst. Evol. Microbiol.">
        <title>Complete genome sequence of Corynebacterium casei LMG S-19264T (=DSM 44701T), isolated from a smear-ripened cheese.</title>
        <authorList>
            <consortium name="US DOE Joint Genome Institute (JGI-PGF)"/>
            <person name="Walter F."/>
            <person name="Albersmeier A."/>
            <person name="Kalinowski J."/>
            <person name="Ruckert C."/>
        </authorList>
    </citation>
    <scope>NUCLEOTIDE SEQUENCE</scope>
    <source>
        <strain evidence="2">JCM 3086</strain>
    </source>
</reference>
<feature type="compositionally biased region" description="Gly residues" evidence="1">
    <location>
        <begin position="45"/>
        <end position="55"/>
    </location>
</feature>
<protein>
    <submittedName>
        <fullName evidence="2">Uncharacterized protein</fullName>
    </submittedName>
</protein>
<dbReference type="AlphaFoldDB" id="A0A917NU08"/>
<gene>
    <name evidence="2" type="ORF">GCM10010121_046450</name>
</gene>
<accession>A0A917NU08</accession>
<reference evidence="2" key="2">
    <citation type="submission" date="2020-09" db="EMBL/GenBank/DDBJ databases">
        <authorList>
            <person name="Sun Q."/>
            <person name="Ohkuma M."/>
        </authorList>
    </citation>
    <scope>NUCLEOTIDE SEQUENCE</scope>
    <source>
        <strain evidence="2">JCM 3086</strain>
    </source>
</reference>
<keyword evidence="3" id="KW-1185">Reference proteome</keyword>
<comment type="caution">
    <text evidence="2">The sequence shown here is derived from an EMBL/GenBank/DDBJ whole genome shotgun (WGS) entry which is preliminary data.</text>
</comment>
<sequence length="116" mass="12508">MDPHRKERWAASLQLAQDAGVPDLFQLRDVVVERAEGDAEDLGEGGDTVGRGGQHVAGRADEVSLTTVGRVYLGEGRGAVRGRRRVRCGAVRSPRFRGINAAVRYQATALIAVLNE</sequence>
<proteinExistence type="predicted"/>
<evidence type="ECO:0000313" key="2">
    <source>
        <dbReference type="EMBL" id="GGJ29809.1"/>
    </source>
</evidence>
<dbReference type="Proteomes" id="UP000657574">
    <property type="component" value="Unassembled WGS sequence"/>
</dbReference>
<dbReference type="EMBL" id="BMQA01000015">
    <property type="protein sequence ID" value="GGJ29809.1"/>
    <property type="molecule type" value="Genomic_DNA"/>
</dbReference>
<organism evidence="2 3">
    <name type="scientific">Streptomyces brasiliensis</name>
    <dbReference type="NCBI Taxonomy" id="1954"/>
    <lineage>
        <taxon>Bacteria</taxon>
        <taxon>Bacillati</taxon>
        <taxon>Actinomycetota</taxon>
        <taxon>Actinomycetes</taxon>
        <taxon>Kitasatosporales</taxon>
        <taxon>Streptomycetaceae</taxon>
        <taxon>Streptomyces</taxon>
    </lineage>
</organism>
<evidence type="ECO:0000256" key="1">
    <source>
        <dbReference type="SAM" id="MobiDB-lite"/>
    </source>
</evidence>
<name>A0A917NU08_9ACTN</name>
<evidence type="ECO:0000313" key="3">
    <source>
        <dbReference type="Proteomes" id="UP000657574"/>
    </source>
</evidence>
<feature type="region of interest" description="Disordered" evidence="1">
    <location>
        <begin position="37"/>
        <end position="57"/>
    </location>
</feature>